<keyword evidence="9" id="KW-0067">ATP-binding</keyword>
<dbReference type="PANTHER" id="PTHR43711">
    <property type="entry name" value="TWO-COMPONENT HISTIDINE KINASE"/>
    <property type="match status" value="1"/>
</dbReference>
<evidence type="ECO:0000256" key="4">
    <source>
        <dbReference type="ARBA" id="ARBA00022679"/>
    </source>
</evidence>
<dbReference type="Gene3D" id="3.30.565.10">
    <property type="entry name" value="Histidine kinase-like ATPase, C-terminal domain"/>
    <property type="match status" value="1"/>
</dbReference>
<dbReference type="CDD" id="cd00082">
    <property type="entry name" value="HisKA"/>
    <property type="match status" value="1"/>
</dbReference>
<protein>
    <recommendedName>
        <fullName evidence="2">histidine kinase</fullName>
        <ecNumber evidence="2">2.7.13.3</ecNumber>
    </recommendedName>
</protein>
<dbReference type="InterPro" id="IPR050736">
    <property type="entry name" value="Sensor_HK_Regulatory"/>
</dbReference>
<keyword evidence="9" id="KW-0547">Nucleotide-binding</keyword>
<sequence>MDFHRLVAPVFIAVAASIAAFVGVVIVAASLQDDAALDAEAKVIEQDIASLPKSLGVLAEDNAWWDEAVTNITLEEDIEWMDTTIGESVSGIEDIHGLLVVRPDGSLVYSSFVEDLPAPHVLLDGGFQDLVRSLPEPKPREPVSQSGYLLADGQLLAFGASLVQNTGTNDLDDEVAKHGHPAIIFIAHLSEMRLQGMGAANAIKGLSLLDHPGRADTTLPVIDFTGKPVRYLTWQTAAPGSEMISKMLLPAAILLLIVVLAMARFMRRANQLFRELEGANKAKSAFLASTSHEIRTPLNAILGFTELMSLELYGKVEGEKNKEYLTLIRQSGEHLLSIINDILDISKLEAERFDIYAEKVDPILVVDASCKIIQAQANEKQIELTKVCEPAELYSDERIMRQVLINLLSNAVKFTEPGGQIMVSGHVVKGRYQLVVRDTGIGMTRENIQKALSLFGQVQGEYARNHTGTGLGLPLVSRFMELLGGDFAISSVPGEGTTVTLGFPLYGTKDQA</sequence>
<dbReference type="EMBL" id="JBHSCR010000001">
    <property type="protein sequence ID" value="MFC4346459.1"/>
    <property type="molecule type" value="Genomic_DNA"/>
</dbReference>
<keyword evidence="7" id="KW-1133">Transmembrane helix</keyword>
<organism evidence="9 10">
    <name type="scientific">Kordiimonas lipolytica</name>
    <dbReference type="NCBI Taxonomy" id="1662421"/>
    <lineage>
        <taxon>Bacteria</taxon>
        <taxon>Pseudomonadati</taxon>
        <taxon>Pseudomonadota</taxon>
        <taxon>Alphaproteobacteria</taxon>
        <taxon>Kordiimonadales</taxon>
        <taxon>Kordiimonadaceae</taxon>
        <taxon>Kordiimonas</taxon>
    </lineage>
</organism>
<evidence type="ECO:0000256" key="3">
    <source>
        <dbReference type="ARBA" id="ARBA00022553"/>
    </source>
</evidence>
<evidence type="ECO:0000256" key="5">
    <source>
        <dbReference type="ARBA" id="ARBA00022777"/>
    </source>
</evidence>
<keyword evidence="7" id="KW-0812">Transmembrane</keyword>
<evidence type="ECO:0000313" key="9">
    <source>
        <dbReference type="EMBL" id="MFC4346459.1"/>
    </source>
</evidence>
<dbReference type="EC" id="2.7.13.3" evidence="2"/>
<dbReference type="InterPro" id="IPR005467">
    <property type="entry name" value="His_kinase_dom"/>
</dbReference>
<gene>
    <name evidence="9" type="ORF">ACFO5Q_01200</name>
</gene>
<keyword evidence="3" id="KW-0597">Phosphoprotein</keyword>
<dbReference type="InterPro" id="IPR004358">
    <property type="entry name" value="Sig_transdc_His_kin-like_C"/>
</dbReference>
<dbReference type="InterPro" id="IPR036097">
    <property type="entry name" value="HisK_dim/P_sf"/>
</dbReference>
<dbReference type="SUPFAM" id="SSF55874">
    <property type="entry name" value="ATPase domain of HSP90 chaperone/DNA topoisomerase II/histidine kinase"/>
    <property type="match status" value="1"/>
</dbReference>
<dbReference type="Pfam" id="PF05228">
    <property type="entry name" value="CHASE4"/>
    <property type="match status" value="1"/>
</dbReference>
<dbReference type="InterPro" id="IPR003594">
    <property type="entry name" value="HATPase_dom"/>
</dbReference>
<dbReference type="SMART" id="SM00388">
    <property type="entry name" value="HisKA"/>
    <property type="match status" value="1"/>
</dbReference>
<keyword evidence="7" id="KW-0472">Membrane</keyword>
<dbReference type="SUPFAM" id="SSF47384">
    <property type="entry name" value="Homodimeric domain of signal transducing histidine kinase"/>
    <property type="match status" value="1"/>
</dbReference>
<evidence type="ECO:0000256" key="2">
    <source>
        <dbReference type="ARBA" id="ARBA00012438"/>
    </source>
</evidence>
<accession>A0ABV8U737</accession>
<dbReference type="RefSeq" id="WP_068151027.1">
    <property type="nucleotide sequence ID" value="NZ_JBHSCR010000001.1"/>
</dbReference>
<dbReference type="Pfam" id="PF00512">
    <property type="entry name" value="HisKA"/>
    <property type="match status" value="1"/>
</dbReference>
<reference evidence="10" key="1">
    <citation type="journal article" date="2019" name="Int. J. Syst. Evol. Microbiol.">
        <title>The Global Catalogue of Microorganisms (GCM) 10K type strain sequencing project: providing services to taxonomists for standard genome sequencing and annotation.</title>
        <authorList>
            <consortium name="The Broad Institute Genomics Platform"/>
            <consortium name="The Broad Institute Genome Sequencing Center for Infectious Disease"/>
            <person name="Wu L."/>
            <person name="Ma J."/>
        </authorList>
    </citation>
    <scope>NUCLEOTIDE SEQUENCE [LARGE SCALE GENOMIC DNA]</scope>
    <source>
        <strain evidence="10">CGMCC 1.15304</strain>
    </source>
</reference>
<proteinExistence type="predicted"/>
<feature type="transmembrane region" description="Helical" evidence="7">
    <location>
        <begin position="7"/>
        <end position="31"/>
    </location>
</feature>
<keyword evidence="4" id="KW-0808">Transferase</keyword>
<comment type="caution">
    <text evidence="9">The sequence shown here is derived from an EMBL/GenBank/DDBJ whole genome shotgun (WGS) entry which is preliminary data.</text>
</comment>
<feature type="domain" description="Histidine kinase" evidence="8">
    <location>
        <begin position="289"/>
        <end position="507"/>
    </location>
</feature>
<comment type="catalytic activity">
    <reaction evidence="1">
        <text>ATP + protein L-histidine = ADP + protein N-phospho-L-histidine.</text>
        <dbReference type="EC" id="2.7.13.3"/>
    </reaction>
</comment>
<name>A0ABV8U737_9PROT</name>
<dbReference type="Proteomes" id="UP001595776">
    <property type="component" value="Unassembled WGS sequence"/>
</dbReference>
<evidence type="ECO:0000256" key="6">
    <source>
        <dbReference type="ARBA" id="ARBA00023012"/>
    </source>
</evidence>
<keyword evidence="5" id="KW-0418">Kinase</keyword>
<dbReference type="Pfam" id="PF02518">
    <property type="entry name" value="HATPase_c"/>
    <property type="match status" value="1"/>
</dbReference>
<feature type="transmembrane region" description="Helical" evidence="7">
    <location>
        <begin position="247"/>
        <end position="266"/>
    </location>
</feature>
<dbReference type="GO" id="GO:0005524">
    <property type="term" value="F:ATP binding"/>
    <property type="evidence" value="ECO:0007669"/>
    <property type="project" value="UniProtKB-KW"/>
</dbReference>
<dbReference type="PRINTS" id="PR00344">
    <property type="entry name" value="BCTRLSENSOR"/>
</dbReference>
<keyword evidence="10" id="KW-1185">Reference proteome</keyword>
<dbReference type="SMART" id="SM00387">
    <property type="entry name" value="HATPase_c"/>
    <property type="match status" value="1"/>
</dbReference>
<dbReference type="InterPro" id="IPR007892">
    <property type="entry name" value="CHASE4"/>
</dbReference>
<evidence type="ECO:0000259" key="8">
    <source>
        <dbReference type="PROSITE" id="PS50109"/>
    </source>
</evidence>
<keyword evidence="6" id="KW-0902">Two-component regulatory system</keyword>
<dbReference type="InterPro" id="IPR036890">
    <property type="entry name" value="HATPase_C_sf"/>
</dbReference>
<dbReference type="PANTHER" id="PTHR43711:SF26">
    <property type="entry name" value="SENSOR HISTIDINE KINASE RCSC"/>
    <property type="match status" value="1"/>
</dbReference>
<dbReference type="InterPro" id="IPR003661">
    <property type="entry name" value="HisK_dim/P_dom"/>
</dbReference>
<dbReference type="PROSITE" id="PS50109">
    <property type="entry name" value="HIS_KIN"/>
    <property type="match status" value="1"/>
</dbReference>
<evidence type="ECO:0000256" key="1">
    <source>
        <dbReference type="ARBA" id="ARBA00000085"/>
    </source>
</evidence>
<evidence type="ECO:0000313" key="10">
    <source>
        <dbReference type="Proteomes" id="UP001595776"/>
    </source>
</evidence>
<dbReference type="Gene3D" id="1.10.287.130">
    <property type="match status" value="1"/>
</dbReference>
<evidence type="ECO:0000256" key="7">
    <source>
        <dbReference type="SAM" id="Phobius"/>
    </source>
</evidence>